<accession>A0A0A9HQX5</accession>
<protein>
    <submittedName>
        <fullName evidence="1">Uncharacterized protein</fullName>
    </submittedName>
</protein>
<sequence length="29" mass="3563">MYQGQFKHMELIRQVEALVPSKFQYISYK</sequence>
<proteinExistence type="predicted"/>
<name>A0A0A9HQX5_ARUDO</name>
<dbReference type="AlphaFoldDB" id="A0A0A9HQX5"/>
<reference evidence="1" key="1">
    <citation type="submission" date="2014-09" db="EMBL/GenBank/DDBJ databases">
        <authorList>
            <person name="Magalhaes I.L.F."/>
            <person name="Oliveira U."/>
            <person name="Santos F.R."/>
            <person name="Vidigal T.H.D.A."/>
            <person name="Brescovit A.D."/>
            <person name="Santos A.J."/>
        </authorList>
    </citation>
    <scope>NUCLEOTIDE SEQUENCE</scope>
    <source>
        <tissue evidence="1">Shoot tissue taken approximately 20 cm above the soil surface</tissue>
    </source>
</reference>
<dbReference type="EMBL" id="GBRH01160595">
    <property type="protein sequence ID" value="JAE37301.1"/>
    <property type="molecule type" value="Transcribed_RNA"/>
</dbReference>
<organism evidence="1">
    <name type="scientific">Arundo donax</name>
    <name type="common">Giant reed</name>
    <name type="synonym">Donax arundinaceus</name>
    <dbReference type="NCBI Taxonomy" id="35708"/>
    <lineage>
        <taxon>Eukaryota</taxon>
        <taxon>Viridiplantae</taxon>
        <taxon>Streptophyta</taxon>
        <taxon>Embryophyta</taxon>
        <taxon>Tracheophyta</taxon>
        <taxon>Spermatophyta</taxon>
        <taxon>Magnoliopsida</taxon>
        <taxon>Liliopsida</taxon>
        <taxon>Poales</taxon>
        <taxon>Poaceae</taxon>
        <taxon>PACMAD clade</taxon>
        <taxon>Arundinoideae</taxon>
        <taxon>Arundineae</taxon>
        <taxon>Arundo</taxon>
    </lineage>
</organism>
<evidence type="ECO:0000313" key="1">
    <source>
        <dbReference type="EMBL" id="JAE37301.1"/>
    </source>
</evidence>
<reference evidence="1" key="2">
    <citation type="journal article" date="2015" name="Data Brief">
        <title>Shoot transcriptome of the giant reed, Arundo donax.</title>
        <authorList>
            <person name="Barrero R.A."/>
            <person name="Guerrero F.D."/>
            <person name="Moolhuijzen P."/>
            <person name="Goolsby J.A."/>
            <person name="Tidwell J."/>
            <person name="Bellgard S.E."/>
            <person name="Bellgard M.I."/>
        </authorList>
    </citation>
    <scope>NUCLEOTIDE SEQUENCE</scope>
    <source>
        <tissue evidence="1">Shoot tissue taken approximately 20 cm above the soil surface</tissue>
    </source>
</reference>